<feature type="chain" id="PRO_5022751144" description="TonB-dependent receptor plug domain-containing protein" evidence="1">
    <location>
        <begin position="22"/>
        <end position="919"/>
    </location>
</feature>
<name>A0A5B8UWD8_9SPHI</name>
<dbReference type="EMBL" id="CP042436">
    <property type="protein sequence ID" value="QEC63232.1"/>
    <property type="molecule type" value="Genomic_DNA"/>
</dbReference>
<sequence length="919" mass="99608">MRKIGFFAILFVIVCNSVSFSQGNPALQNIVTKLKAYSASHIAEKAYLQFDKPYYTAGDTMYFKAYMTIGERHELSKTGSILHVDLIDPSNIIVNNIILHVNNSMAWGDLSLPDTLKAGAYRIRAYTRYMQNEPRYFFDKTIAISSSHGINSGEVDTRQAVNPDMQFFPEGGELVTSVISKVAFKAIGTNGMGMKAKGTIVDNANLQVATFSSNDLGMGFFYIQPEAGKTYKAKIAFANGTQSTIALPVVADKGIVLHVTDTTDKVGIEIVCNKAYLQENMNKDINLLIYSNGLLSQVTTKLDNKEMGMDLPKAKFPSGVLRITLFSQDGEPLSERLVFLKNQDMLNLSVSSDKPLYKTREKVTVNLFSKSKGVAAGGFLSAAVVDESKVPYRDDDETTILSYLLLSSELKGYIEKPNYYFVENTARRDKDLDALMLTQGYRRFDWKQLATDTTHYTYAPEKSLSISGIEKNSAGAPMANKDVMLLTTKTGNMLGEKTDKSGAFRFDNIDFEEGTQFALQATGSSKDKNSSVIALVKSSPEPPVEADPLTDQYTAQLMKTFIHGQKIGEPGKLPGNVSADQELGSADLNGSTTLTAALAGHLNGVTFNSGIPYLKGNKYPMLIVVDGKIRGSLVKLDNLSTQNISKVQLLKGKNADAYGINGSSGVLVINTVGGSSGADLNAQNDYKYEAQNAVKVKNNDVHRADDDHYRSSNLAGPGHADQVLHADAFENATSLITALNGRLRGVDFENGVATLRGNAVVSGGGGGVQPMYIVVDGVPGGSLENINPHNVETVEVLKGANASIYGVAGGPGVIVITTRQQSDDITAVSSSIGSLRFRAHGFYKAREFYSPKYDVSSAAANVPDQRSTLYWNPNIVTDSNGSATFQFYNPDGRGSKRVIVEGVDANGNVGWQVYRYNVE</sequence>
<keyword evidence="4" id="KW-1185">Reference proteome</keyword>
<evidence type="ECO:0000313" key="3">
    <source>
        <dbReference type="EMBL" id="QEC63232.1"/>
    </source>
</evidence>
<dbReference type="OrthoDB" id="679547at2"/>
<dbReference type="KEGG" id="mgin:FRZ54_11790"/>
<keyword evidence="1" id="KW-0732">Signal</keyword>
<evidence type="ECO:0000313" key="4">
    <source>
        <dbReference type="Proteomes" id="UP000321479"/>
    </source>
</evidence>
<protein>
    <recommendedName>
        <fullName evidence="2">TonB-dependent receptor plug domain-containing protein</fullName>
    </recommendedName>
</protein>
<accession>A0A5B8UWD8</accession>
<evidence type="ECO:0000256" key="1">
    <source>
        <dbReference type="SAM" id="SignalP"/>
    </source>
</evidence>
<dbReference type="InterPro" id="IPR037066">
    <property type="entry name" value="Plug_dom_sf"/>
</dbReference>
<dbReference type="AlphaFoldDB" id="A0A5B8UWD8"/>
<dbReference type="Proteomes" id="UP000321479">
    <property type="component" value="Chromosome"/>
</dbReference>
<reference evidence="3 4" key="1">
    <citation type="journal article" date="2017" name="Curr. Microbiol.">
        <title>Mucilaginibacter ginsenosidivorans sp. nov., Isolated from Soil of Ginseng Field.</title>
        <authorList>
            <person name="Kim M.M."/>
            <person name="Siddiqi M.Z."/>
            <person name="Im W.T."/>
        </authorList>
    </citation>
    <scope>NUCLEOTIDE SEQUENCE [LARGE SCALE GENOMIC DNA]</scope>
    <source>
        <strain evidence="3 4">Gsoil 3017</strain>
    </source>
</reference>
<dbReference type="InterPro" id="IPR012910">
    <property type="entry name" value="Plug_dom"/>
</dbReference>
<gene>
    <name evidence="3" type="ORF">FRZ54_11790</name>
</gene>
<feature type="signal peptide" evidence="1">
    <location>
        <begin position="1"/>
        <end position="21"/>
    </location>
</feature>
<evidence type="ECO:0000259" key="2">
    <source>
        <dbReference type="Pfam" id="PF07715"/>
    </source>
</evidence>
<feature type="domain" description="TonB-dependent receptor plug" evidence="2">
    <location>
        <begin position="731"/>
        <end position="810"/>
    </location>
</feature>
<dbReference type="Gene3D" id="2.60.40.1930">
    <property type="match status" value="1"/>
</dbReference>
<dbReference type="Gene3D" id="2.170.130.10">
    <property type="entry name" value="TonB-dependent receptor, plug domain"/>
    <property type="match status" value="1"/>
</dbReference>
<dbReference type="SUPFAM" id="SSF56935">
    <property type="entry name" value="Porins"/>
    <property type="match status" value="2"/>
</dbReference>
<proteinExistence type="predicted"/>
<dbReference type="Pfam" id="PF07715">
    <property type="entry name" value="Plug"/>
    <property type="match status" value="1"/>
</dbReference>
<dbReference type="RefSeq" id="WP_147031808.1">
    <property type="nucleotide sequence ID" value="NZ_CP042436.1"/>
</dbReference>
<organism evidence="3 4">
    <name type="scientific">Mucilaginibacter ginsenosidivorans</name>
    <dbReference type="NCBI Taxonomy" id="398053"/>
    <lineage>
        <taxon>Bacteria</taxon>
        <taxon>Pseudomonadati</taxon>
        <taxon>Bacteroidota</taxon>
        <taxon>Sphingobacteriia</taxon>
        <taxon>Sphingobacteriales</taxon>
        <taxon>Sphingobacteriaceae</taxon>
        <taxon>Mucilaginibacter</taxon>
    </lineage>
</organism>